<dbReference type="InterPro" id="IPR003599">
    <property type="entry name" value="Ig_sub"/>
</dbReference>
<dbReference type="SMART" id="SM00408">
    <property type="entry name" value="IGc2"/>
    <property type="match status" value="1"/>
</dbReference>
<dbReference type="STRING" id="282301.A0A267F0W5"/>
<dbReference type="SMART" id="SM00409">
    <property type="entry name" value="IG"/>
    <property type="match status" value="1"/>
</dbReference>
<evidence type="ECO:0000313" key="8">
    <source>
        <dbReference type="Proteomes" id="UP000215902"/>
    </source>
</evidence>
<keyword evidence="3" id="KW-1015">Disulfide bond</keyword>
<dbReference type="InterPro" id="IPR036179">
    <property type="entry name" value="Ig-like_dom_sf"/>
</dbReference>
<name>A0A267F0W5_9PLAT</name>
<keyword evidence="2" id="KW-0472">Membrane</keyword>
<dbReference type="OrthoDB" id="6335524at2759"/>
<dbReference type="Proteomes" id="UP000215902">
    <property type="component" value="Unassembled WGS sequence"/>
</dbReference>
<dbReference type="SUPFAM" id="SSF48726">
    <property type="entry name" value="Immunoglobulin"/>
    <property type="match status" value="1"/>
</dbReference>
<comment type="caution">
    <text evidence="7">The sequence shown here is derived from an EMBL/GenBank/DDBJ whole genome shotgun (WGS) entry which is preliminary data.</text>
</comment>
<feature type="non-terminal residue" evidence="7">
    <location>
        <position position="1"/>
    </location>
</feature>
<evidence type="ECO:0000256" key="3">
    <source>
        <dbReference type="ARBA" id="ARBA00023157"/>
    </source>
</evidence>
<dbReference type="AlphaFoldDB" id="A0A267F0W5"/>
<evidence type="ECO:0000256" key="4">
    <source>
        <dbReference type="ARBA" id="ARBA00023180"/>
    </source>
</evidence>
<dbReference type="PANTHER" id="PTHR11640">
    <property type="entry name" value="NEPHRIN"/>
    <property type="match status" value="1"/>
</dbReference>
<dbReference type="InterPro" id="IPR007110">
    <property type="entry name" value="Ig-like_dom"/>
</dbReference>
<dbReference type="EMBL" id="NIVC01001537">
    <property type="protein sequence ID" value="PAA66729.1"/>
    <property type="molecule type" value="Genomic_DNA"/>
</dbReference>
<evidence type="ECO:0000259" key="6">
    <source>
        <dbReference type="PROSITE" id="PS50835"/>
    </source>
</evidence>
<evidence type="ECO:0000256" key="5">
    <source>
        <dbReference type="ARBA" id="ARBA00023319"/>
    </source>
</evidence>
<dbReference type="InterPro" id="IPR003598">
    <property type="entry name" value="Ig_sub2"/>
</dbReference>
<sequence>PLSQTQHSCLLFYLVRSNRRRPPRILQAARMMAVPNTARGVWLLLLLLPLSIATAPVKSVQYVDIVEDSWEDFTCDYDADLDSPGIRELALFLLDNCSATVPSPIPADPEKSSAAIIYLGDITGRNKNYRKIFGTESDGPFFNDQHRTASQVLHLRSGDLGSEARRISVSAGPQANGKCLVCAQSRENYAYSETRRARVRTLRRPSVWLSVNRTKLNPSDALQVRQNDSLTVSCNVAGNGTLSARLLRDGVVLREGQKEARLELAKAQPSDSGFYRCEGSSNLEPLRQRNLHFAATNCSLLVKFAPKFEVDEIVRYTPVGQEESIQVKIRAYPEPQLACRADPPEAGANNNAPTRLMSYDQANYYAQYRLVYSNLDRVRNFTRINCMATNEVGQSRLEIELTALAPKPTITSDNKTSWWNSYHLTWQHHVNASIDSYRILIVYLQPNGSALNTTEASFAPKAKRGPVAMVSSEEKLGQRRHNGVVFNLLPEAAHDISLKSCNRHGCSEFSRPVRVRTVAQSHTTFNDPNNPKYRRPLNLASLGPAAPSWSLPLALLATSLVRRLTED</sequence>
<dbReference type="Gene3D" id="2.60.40.10">
    <property type="entry name" value="Immunoglobulins"/>
    <property type="match status" value="2"/>
</dbReference>
<keyword evidence="5" id="KW-0393">Immunoglobulin domain</keyword>
<protein>
    <recommendedName>
        <fullName evidence="6">Ig-like domain-containing protein</fullName>
    </recommendedName>
</protein>
<dbReference type="InterPro" id="IPR013783">
    <property type="entry name" value="Ig-like_fold"/>
</dbReference>
<reference evidence="7 8" key="1">
    <citation type="submission" date="2017-06" db="EMBL/GenBank/DDBJ databases">
        <title>A platform for efficient transgenesis in Macrostomum lignano, a flatworm model organism for stem cell research.</title>
        <authorList>
            <person name="Berezikov E."/>
        </authorList>
    </citation>
    <scope>NUCLEOTIDE SEQUENCE [LARGE SCALE GENOMIC DNA]</scope>
    <source>
        <strain evidence="7">DV1</strain>
        <tissue evidence="7">Whole organism</tissue>
    </source>
</reference>
<feature type="domain" description="Ig-like" evidence="6">
    <location>
        <begin position="205"/>
        <end position="292"/>
    </location>
</feature>
<evidence type="ECO:0000256" key="1">
    <source>
        <dbReference type="ARBA" id="ARBA00004479"/>
    </source>
</evidence>
<dbReference type="PROSITE" id="PS50835">
    <property type="entry name" value="IG_LIKE"/>
    <property type="match status" value="1"/>
</dbReference>
<evidence type="ECO:0000313" key="7">
    <source>
        <dbReference type="EMBL" id="PAA66729.1"/>
    </source>
</evidence>
<accession>A0A267F0W5</accession>
<gene>
    <name evidence="7" type="ORF">BOX15_Mlig031161g1</name>
</gene>
<organism evidence="7 8">
    <name type="scientific">Macrostomum lignano</name>
    <dbReference type="NCBI Taxonomy" id="282301"/>
    <lineage>
        <taxon>Eukaryota</taxon>
        <taxon>Metazoa</taxon>
        <taxon>Spiralia</taxon>
        <taxon>Lophotrochozoa</taxon>
        <taxon>Platyhelminthes</taxon>
        <taxon>Rhabditophora</taxon>
        <taxon>Macrostomorpha</taxon>
        <taxon>Macrostomida</taxon>
        <taxon>Macrostomidae</taxon>
        <taxon>Macrostomum</taxon>
    </lineage>
</organism>
<keyword evidence="4" id="KW-0325">Glycoprotein</keyword>
<proteinExistence type="predicted"/>
<evidence type="ECO:0000256" key="2">
    <source>
        <dbReference type="ARBA" id="ARBA00023136"/>
    </source>
</evidence>
<comment type="subcellular location">
    <subcellularLocation>
        <location evidence="1">Membrane</location>
        <topology evidence="1">Single-pass type I membrane protein</topology>
    </subcellularLocation>
</comment>
<dbReference type="InterPro" id="IPR051275">
    <property type="entry name" value="Cell_adhesion_signaling"/>
</dbReference>
<keyword evidence="8" id="KW-1185">Reference proteome</keyword>
<dbReference type="GO" id="GO:0016020">
    <property type="term" value="C:membrane"/>
    <property type="evidence" value="ECO:0007669"/>
    <property type="project" value="UniProtKB-SubCell"/>
</dbReference>